<name>A0A3E1KIC9_9XANT</name>
<sequence length="150" mass="16590">MPATPHSSPISAPCRLEWRPSRGLICALGVVMLLAVWAVWRSGVPPWLAVLLSAYALLAGGRALRQLLRSPVRQLLVPWAETPASIDGVQVDGLQVHWRGPLAVVSWTQPDGRRQRLHFWPDTLLAPQRRELRLAAQAHAISSRRPLVAT</sequence>
<keyword evidence="1" id="KW-0472">Membrane</keyword>
<feature type="transmembrane region" description="Helical" evidence="1">
    <location>
        <begin position="21"/>
        <end position="40"/>
    </location>
</feature>
<gene>
    <name evidence="2" type="ORF">DZD52_13260</name>
</gene>
<dbReference type="RefSeq" id="WP_116906129.1">
    <property type="nucleotide sequence ID" value="NZ_CP142084.2"/>
</dbReference>
<accession>A0A3E1KIC9</accession>
<dbReference type="Proteomes" id="UP000259570">
    <property type="component" value="Unassembled WGS sequence"/>
</dbReference>
<proteinExistence type="predicted"/>
<dbReference type="STRING" id="1843581.A7D16_10320"/>
<protein>
    <recommendedName>
        <fullName evidence="4">Toxin CptA</fullName>
    </recommendedName>
</protein>
<evidence type="ECO:0008006" key="4">
    <source>
        <dbReference type="Google" id="ProtNLM"/>
    </source>
</evidence>
<keyword evidence="1" id="KW-1133">Transmembrane helix</keyword>
<reference evidence="2 3" key="1">
    <citation type="submission" date="2018-08" db="EMBL/GenBank/DDBJ databases">
        <title>Genome sequencing of X. nasturtii WHRI 8984.</title>
        <authorList>
            <person name="Studholme D.J."/>
            <person name="Mchugh J."/>
            <person name="Vicente J."/>
        </authorList>
    </citation>
    <scope>NUCLEOTIDE SEQUENCE [LARGE SCALE GENOMIC DNA]</scope>
    <source>
        <strain evidence="2 3">WHRI 8984</strain>
    </source>
</reference>
<dbReference type="OrthoDB" id="6054402at2"/>
<feature type="transmembrane region" description="Helical" evidence="1">
    <location>
        <begin position="46"/>
        <end position="64"/>
    </location>
</feature>
<keyword evidence="1" id="KW-0812">Transmembrane</keyword>
<evidence type="ECO:0000313" key="3">
    <source>
        <dbReference type="Proteomes" id="UP000259570"/>
    </source>
</evidence>
<dbReference type="EMBL" id="QUZM01000025">
    <property type="protein sequence ID" value="RFF38225.1"/>
    <property type="molecule type" value="Genomic_DNA"/>
</dbReference>
<evidence type="ECO:0000256" key="1">
    <source>
        <dbReference type="SAM" id="Phobius"/>
    </source>
</evidence>
<evidence type="ECO:0000313" key="2">
    <source>
        <dbReference type="EMBL" id="RFF38225.1"/>
    </source>
</evidence>
<comment type="caution">
    <text evidence="2">The sequence shown here is derived from an EMBL/GenBank/DDBJ whole genome shotgun (WGS) entry which is preliminary data.</text>
</comment>
<dbReference type="AlphaFoldDB" id="A0A3E1KIC9"/>
<organism evidence="2 3">
    <name type="scientific">Xanthomonas nasturtii</name>
    <dbReference type="NCBI Taxonomy" id="1843581"/>
    <lineage>
        <taxon>Bacteria</taxon>
        <taxon>Pseudomonadati</taxon>
        <taxon>Pseudomonadota</taxon>
        <taxon>Gammaproteobacteria</taxon>
        <taxon>Lysobacterales</taxon>
        <taxon>Lysobacteraceae</taxon>
        <taxon>Xanthomonas</taxon>
    </lineage>
</organism>
<dbReference type="GeneID" id="97211722"/>